<dbReference type="GO" id="GO:0016758">
    <property type="term" value="F:hexosyltransferase activity"/>
    <property type="evidence" value="ECO:0007669"/>
    <property type="project" value="UniProtKB-ARBA"/>
</dbReference>
<dbReference type="Gene3D" id="3.90.550.10">
    <property type="entry name" value="Spore Coat Polysaccharide Biosynthesis Protein SpsA, Chain A"/>
    <property type="match status" value="1"/>
</dbReference>
<dbReference type="EMBL" id="FQYK01000002">
    <property type="protein sequence ID" value="SHI59369.1"/>
    <property type="molecule type" value="Genomic_DNA"/>
</dbReference>
<dbReference type="PANTHER" id="PTHR22916">
    <property type="entry name" value="GLYCOSYLTRANSFERASE"/>
    <property type="match status" value="1"/>
</dbReference>
<keyword evidence="2" id="KW-0808">Transferase</keyword>
<dbReference type="Proteomes" id="UP000184396">
    <property type="component" value="Unassembled WGS sequence"/>
</dbReference>
<name>A0A1M6CEB4_9FLAO</name>
<feature type="domain" description="Glycosyltransferase 2-like" evidence="1">
    <location>
        <begin position="7"/>
        <end position="136"/>
    </location>
</feature>
<dbReference type="Pfam" id="PF00535">
    <property type="entry name" value="Glycos_transf_2"/>
    <property type="match status" value="1"/>
</dbReference>
<sequence>MSKVTVSIFMLTYNQEQYIAQAIDSVLMQKTNFNFQLVIGEDCSTDTTRNICETYADSHPEKVKLLPALDKNIGLINNYIRTLKACDGKYIAICDGDDYWIDDLKLQKQVDFLESNSDCAIVGTNFKRLYSNGELEIIEKERTKASYNFDDLIFENMITSVTVMFKNLQKNESIPEWITKFPYGDWPTYLWTIKNKGNIRFLSDVTAVYRTDIGISAGIRKQHSVTAKVNLNIVKSIAGDSSFSNKKEVVQKSILEHKKALIACYNREKQYFKGIIVFLNTMLTSFKVQSLTKYYLYSLKQSFNKKIV</sequence>
<accession>A0A1M6CEB4</accession>
<dbReference type="eggNOG" id="COG0463">
    <property type="taxonomic scope" value="Bacteria"/>
</dbReference>
<reference evidence="2 3" key="1">
    <citation type="submission" date="2016-11" db="EMBL/GenBank/DDBJ databases">
        <authorList>
            <person name="Jaros S."/>
            <person name="Januszkiewicz K."/>
            <person name="Wedrychowicz H."/>
        </authorList>
    </citation>
    <scope>NUCLEOTIDE SEQUENCE [LARGE SCALE GENOMIC DNA]</scope>
    <source>
        <strain evidence="2 3">CGMCC 1.12213</strain>
    </source>
</reference>
<dbReference type="RefSeq" id="WP_019387355.1">
    <property type="nucleotide sequence ID" value="NZ_ALIH01000005.1"/>
</dbReference>
<dbReference type="PANTHER" id="PTHR22916:SF3">
    <property type="entry name" value="UDP-GLCNAC:BETAGAL BETA-1,3-N-ACETYLGLUCOSAMINYLTRANSFERASE-LIKE PROTEIN 1"/>
    <property type="match status" value="1"/>
</dbReference>
<organism evidence="2 3">
    <name type="scientific">Algibacter luteus</name>
    <dbReference type="NCBI Taxonomy" id="1178825"/>
    <lineage>
        <taxon>Bacteria</taxon>
        <taxon>Pseudomonadati</taxon>
        <taxon>Bacteroidota</taxon>
        <taxon>Flavobacteriia</taxon>
        <taxon>Flavobacteriales</taxon>
        <taxon>Flavobacteriaceae</taxon>
        <taxon>Algibacter</taxon>
    </lineage>
</organism>
<dbReference type="AlphaFoldDB" id="A0A1M6CEB4"/>
<keyword evidence="3" id="KW-1185">Reference proteome</keyword>
<dbReference type="SUPFAM" id="SSF53448">
    <property type="entry name" value="Nucleotide-diphospho-sugar transferases"/>
    <property type="match status" value="1"/>
</dbReference>
<dbReference type="InterPro" id="IPR001173">
    <property type="entry name" value="Glyco_trans_2-like"/>
</dbReference>
<dbReference type="STRING" id="1178825.SAMN05216261_1212"/>
<evidence type="ECO:0000259" key="1">
    <source>
        <dbReference type="Pfam" id="PF00535"/>
    </source>
</evidence>
<evidence type="ECO:0000313" key="2">
    <source>
        <dbReference type="EMBL" id="SHI59369.1"/>
    </source>
</evidence>
<evidence type="ECO:0000313" key="3">
    <source>
        <dbReference type="Proteomes" id="UP000184396"/>
    </source>
</evidence>
<protein>
    <submittedName>
        <fullName evidence="2">Glycosyltransferase involved in cell wall bisynthesis</fullName>
    </submittedName>
</protein>
<dbReference type="OrthoDB" id="199095at2"/>
<dbReference type="InterPro" id="IPR029044">
    <property type="entry name" value="Nucleotide-diphossugar_trans"/>
</dbReference>
<gene>
    <name evidence="2" type="ORF">SAMN05216261_1212</name>
</gene>
<proteinExistence type="predicted"/>